<gene>
    <name evidence="10" type="primary">ilvH</name>
    <name evidence="10" type="ORF">JFC0074_84</name>
</gene>
<dbReference type="GO" id="GO:0009099">
    <property type="term" value="P:L-valine biosynthetic process"/>
    <property type="evidence" value="ECO:0007669"/>
    <property type="project" value="UniProtKB-UniRule"/>
</dbReference>
<reference evidence="10" key="2">
    <citation type="submission" date="2016-10" db="EMBL/GenBank/DDBJ databases">
        <authorList>
            <person name="de Groot N.N."/>
        </authorList>
    </citation>
    <scope>NUCLEOTIDE SEQUENCE</scope>
    <source>
        <strain evidence="10">JFC0074</strain>
    </source>
</reference>
<dbReference type="CDD" id="cd04878">
    <property type="entry name" value="ACT_AHAS"/>
    <property type="match status" value="1"/>
</dbReference>
<evidence type="ECO:0000256" key="2">
    <source>
        <dbReference type="ARBA" id="ARBA00005025"/>
    </source>
</evidence>
<dbReference type="PANTHER" id="PTHR30239">
    <property type="entry name" value="ACETOLACTATE SYNTHASE SMALL SUBUNIT"/>
    <property type="match status" value="1"/>
</dbReference>
<dbReference type="Pfam" id="PF22629">
    <property type="entry name" value="ACT_AHAS_ss"/>
    <property type="match status" value="1"/>
</dbReference>
<dbReference type="RefSeq" id="YP_009313473.1">
    <property type="nucleotide sequence ID" value="NC_031657.1"/>
</dbReference>
<dbReference type="GeneID" id="29998718"/>
<evidence type="ECO:0000256" key="6">
    <source>
        <dbReference type="ARBA" id="ARBA00023304"/>
    </source>
</evidence>
<keyword evidence="10" id="KW-0150">Chloroplast</keyword>
<dbReference type="GO" id="GO:1990610">
    <property type="term" value="F:acetolactate synthase regulator activity"/>
    <property type="evidence" value="ECO:0007669"/>
    <property type="project" value="UniProtKB-UniRule"/>
</dbReference>
<dbReference type="SUPFAM" id="SSF55021">
    <property type="entry name" value="ACT-like"/>
    <property type="match status" value="2"/>
</dbReference>
<dbReference type="FunFam" id="3.30.70.1150:FF:000001">
    <property type="entry name" value="Acetolactate synthase small subunit"/>
    <property type="match status" value="1"/>
</dbReference>
<geneLocation type="chloroplast" evidence="10"/>
<feature type="domain" description="ACT" evidence="9">
    <location>
        <begin position="4"/>
        <end position="78"/>
    </location>
</feature>
<evidence type="ECO:0000256" key="3">
    <source>
        <dbReference type="ARBA" id="ARBA00006341"/>
    </source>
</evidence>
<dbReference type="Pfam" id="PF10369">
    <property type="entry name" value="ALS_ss_C"/>
    <property type="match status" value="1"/>
</dbReference>
<dbReference type="EMBL" id="LT622865">
    <property type="protein sequence ID" value="SCW21727.1"/>
    <property type="molecule type" value="Genomic_DNA"/>
</dbReference>
<dbReference type="NCBIfam" id="NF008864">
    <property type="entry name" value="PRK11895.1"/>
    <property type="match status" value="1"/>
</dbReference>
<comment type="function">
    <text evidence="8">Catalyzes the conversion of 2 pyruvate molecules into acetolactate in the first common step of the biosynthetic pathway of the branched-amino acids such as leucine, isoleucine, and valine.</text>
</comment>
<evidence type="ECO:0000256" key="8">
    <source>
        <dbReference type="RuleBase" id="RU368092"/>
    </source>
</evidence>
<dbReference type="PANTHER" id="PTHR30239:SF0">
    <property type="entry name" value="ACETOLACTATE SYNTHASE SMALL SUBUNIT 1, CHLOROPLASTIC"/>
    <property type="match status" value="1"/>
</dbReference>
<sequence length="176" mass="19754">MKHTLSVLVEDESGVLSRIAGLFARRGFNIESLAVGPAEQPGISRITMVVPGDHRTIEQLTKQLYKLVNILKVYDVTNIPSVERELMLLKIHASKEYRSDILDIVHIFRARIVDISKTFLILEVTGDPGKIVAIEQLLSQYGIVEIARTGKISLTRSSNVNTELLRKTLEVKQYNS</sequence>
<organism evidence="10">
    <name type="scientific">Galaxaura rugosa</name>
    <dbReference type="NCBI Taxonomy" id="268570"/>
    <lineage>
        <taxon>Eukaryota</taxon>
        <taxon>Rhodophyta</taxon>
        <taxon>Florideophyceae</taxon>
        <taxon>Nemaliophycidae</taxon>
        <taxon>Nemaliales</taxon>
        <taxon>Galaxauraceae</taxon>
        <taxon>Galaxaura</taxon>
    </lineage>
</organism>
<name>A0A1G4NSV5_9FLOR</name>
<dbReference type="InterPro" id="IPR002912">
    <property type="entry name" value="ACT_dom"/>
</dbReference>
<dbReference type="AlphaFoldDB" id="A0A1G4NSV5"/>
<dbReference type="InterPro" id="IPR045865">
    <property type="entry name" value="ACT-like_dom_sf"/>
</dbReference>
<dbReference type="Gene3D" id="3.30.70.1150">
    <property type="entry name" value="ACT-like. Chain A, domain 2"/>
    <property type="match status" value="1"/>
</dbReference>
<keyword evidence="10" id="KW-0934">Plastid</keyword>
<dbReference type="UniPathway" id="UPA00047">
    <property type="reaction ID" value="UER00055"/>
</dbReference>
<dbReference type="InterPro" id="IPR054480">
    <property type="entry name" value="AHAS_small-like_ACT"/>
</dbReference>
<evidence type="ECO:0000259" key="9">
    <source>
        <dbReference type="PROSITE" id="PS51671"/>
    </source>
</evidence>
<dbReference type="GO" id="GO:0009097">
    <property type="term" value="P:isoleucine biosynthetic process"/>
    <property type="evidence" value="ECO:0007669"/>
    <property type="project" value="UniProtKB-UniRule"/>
</dbReference>
<dbReference type="InterPro" id="IPR004789">
    <property type="entry name" value="Acetalactate_synth_ssu"/>
</dbReference>
<dbReference type="UniPathway" id="UPA00049">
    <property type="reaction ID" value="UER00059"/>
</dbReference>
<evidence type="ECO:0000256" key="4">
    <source>
        <dbReference type="ARBA" id="ARBA00022605"/>
    </source>
</evidence>
<comment type="subunit">
    <text evidence="8">Dimer of large and small chains.</text>
</comment>
<evidence type="ECO:0000256" key="1">
    <source>
        <dbReference type="ARBA" id="ARBA00004974"/>
    </source>
</evidence>
<keyword evidence="6 8" id="KW-0100">Branched-chain amino acid biosynthesis</keyword>
<evidence type="ECO:0000256" key="7">
    <source>
        <dbReference type="ARBA" id="ARBA00068256"/>
    </source>
</evidence>
<comment type="catalytic activity">
    <reaction evidence="8">
        <text>2 pyruvate + H(+) = (2S)-2-acetolactate + CO2</text>
        <dbReference type="Rhea" id="RHEA:25249"/>
        <dbReference type="ChEBI" id="CHEBI:15361"/>
        <dbReference type="ChEBI" id="CHEBI:15378"/>
        <dbReference type="ChEBI" id="CHEBI:16526"/>
        <dbReference type="ChEBI" id="CHEBI:58476"/>
        <dbReference type="EC" id="2.2.1.6"/>
    </reaction>
</comment>
<dbReference type="InterPro" id="IPR019455">
    <property type="entry name" value="Acetolactate_synth_ssu_C"/>
</dbReference>
<dbReference type="Gene3D" id="3.30.70.260">
    <property type="match status" value="1"/>
</dbReference>
<comment type="pathway">
    <text evidence="2 8">Amino-acid biosynthesis; L-valine biosynthesis; L-valine from pyruvate: step 1/4.</text>
</comment>
<dbReference type="PROSITE" id="PS51671">
    <property type="entry name" value="ACT"/>
    <property type="match status" value="1"/>
</dbReference>
<comment type="pathway">
    <text evidence="1 8">Amino-acid biosynthesis; L-isoleucine biosynthesis; L-isoleucine from 2-oxobutanoate: step 1/4.</text>
</comment>
<protein>
    <recommendedName>
        <fullName evidence="7 8">Acetolactate synthase small subunit</fullName>
        <shortName evidence="8">AHAS</shortName>
        <shortName evidence="8">ALS</shortName>
        <ecNumber evidence="8">2.2.1.6</ecNumber>
    </recommendedName>
    <alternativeName>
        <fullName evidence="8">Acetohydroxy-acid synthase small subunit</fullName>
    </alternativeName>
</protein>
<proteinExistence type="inferred from homology"/>
<dbReference type="FunFam" id="3.30.70.260:FF:000001">
    <property type="entry name" value="Acetolactate synthase, small subunit"/>
    <property type="match status" value="1"/>
</dbReference>
<keyword evidence="4 8" id="KW-0028">Amino-acid biosynthesis</keyword>
<comment type="similarity">
    <text evidence="3 8">Belongs to the acetolactate synthase small subunit family.</text>
</comment>
<dbReference type="EC" id="2.2.1.6" evidence="8"/>
<dbReference type="InterPro" id="IPR039557">
    <property type="entry name" value="AHAS_ACT"/>
</dbReference>
<accession>A0A1G4NSV5</accession>
<evidence type="ECO:0000313" key="10">
    <source>
        <dbReference type="EMBL" id="SCW21727.1"/>
    </source>
</evidence>
<dbReference type="GO" id="GO:0005829">
    <property type="term" value="C:cytosol"/>
    <property type="evidence" value="ECO:0007669"/>
    <property type="project" value="TreeGrafter"/>
</dbReference>
<keyword evidence="5 8" id="KW-0808">Transferase</keyword>
<dbReference type="GO" id="GO:0003984">
    <property type="term" value="F:acetolactate synthase activity"/>
    <property type="evidence" value="ECO:0007669"/>
    <property type="project" value="UniProtKB-UniRule"/>
</dbReference>
<dbReference type="NCBIfam" id="TIGR00119">
    <property type="entry name" value="acolac_sm"/>
    <property type="match status" value="1"/>
</dbReference>
<dbReference type="InterPro" id="IPR027271">
    <property type="entry name" value="Acetolactate_synth/TF_NikR_C"/>
</dbReference>
<evidence type="ECO:0000256" key="5">
    <source>
        <dbReference type="ARBA" id="ARBA00022679"/>
    </source>
</evidence>
<reference evidence="10" key="1">
    <citation type="submission" date="2016-10" db="EMBL/GenBank/DDBJ databases">
        <title>Chloroplast genomes as a tool to resolve red algal phylogenies: a case study in the Nemaliales.</title>
        <authorList>
            <person name="Costa J.F."/>
            <person name="Lin S.M."/>
            <person name="Macaya E.C."/>
            <person name="Fernandez-Garcia C."/>
            <person name="Verbruggen H."/>
        </authorList>
    </citation>
    <scope>NUCLEOTIDE SEQUENCE</scope>
    <source>
        <strain evidence="10">JFC0074</strain>
    </source>
</reference>